<evidence type="ECO:0000313" key="2">
    <source>
        <dbReference type="Proteomes" id="UP000241074"/>
    </source>
</evidence>
<dbReference type="AlphaFoldDB" id="A0A2P1PMT1"/>
<reference evidence="1 2" key="2">
    <citation type="submission" date="2018-03" db="EMBL/GenBank/DDBJ databases">
        <authorList>
            <person name="Keele B.F."/>
        </authorList>
    </citation>
    <scope>NUCLEOTIDE SEQUENCE [LARGE SCALE GENOMIC DNA]</scope>
    <source>
        <strain evidence="1 2">D13</strain>
    </source>
</reference>
<name>A0A2P1PMT1_9GAMM</name>
<dbReference type="Proteomes" id="UP000241074">
    <property type="component" value="Chromosome"/>
</dbReference>
<reference evidence="1 2" key="1">
    <citation type="submission" date="2018-03" db="EMBL/GenBank/DDBJ databases">
        <title>Ahniella affigens gen. nov., sp. nov., a gammaproteobacterium isolated from sandy soil near a stream.</title>
        <authorList>
            <person name="Ko Y."/>
            <person name="Kim J.-H."/>
        </authorList>
    </citation>
    <scope>NUCLEOTIDE SEQUENCE [LARGE SCALE GENOMIC DNA]</scope>
    <source>
        <strain evidence="1 2">D13</strain>
    </source>
</reference>
<dbReference type="EMBL" id="CP027860">
    <property type="protein sequence ID" value="AVP96154.1"/>
    <property type="molecule type" value="Genomic_DNA"/>
</dbReference>
<dbReference type="KEGG" id="xba:C7S18_02625"/>
<proteinExistence type="predicted"/>
<keyword evidence="2" id="KW-1185">Reference proteome</keyword>
<gene>
    <name evidence="1" type="ORF">C7S18_02625</name>
</gene>
<organism evidence="1 2">
    <name type="scientific">Ahniella affigens</name>
    <dbReference type="NCBI Taxonomy" id="2021234"/>
    <lineage>
        <taxon>Bacteria</taxon>
        <taxon>Pseudomonadati</taxon>
        <taxon>Pseudomonadota</taxon>
        <taxon>Gammaproteobacteria</taxon>
        <taxon>Lysobacterales</taxon>
        <taxon>Rhodanobacteraceae</taxon>
        <taxon>Ahniella</taxon>
    </lineage>
</organism>
<protein>
    <submittedName>
        <fullName evidence="1">Uncharacterized protein</fullName>
    </submittedName>
</protein>
<sequence>MGSDQDDATGSRPVPTAFTKGDRAMTTRIALILFVMAAIWPSAHARCVQQATSLRLEVLKTESCLWAKSAKKPIVTELRETLTNVGDGDIILELRRPPTLRFSVSIEGGGSGNLAIVPPPPVLHSSDDPWFAPPESIRLAPGQSTVLAVHITELMRVLPEKKVSYRLGVTHNYPWRRPNEPEGQAFRLRQEEGNAKQSFRETVWFEGVRLQ</sequence>
<accession>A0A2P1PMT1</accession>
<evidence type="ECO:0000313" key="1">
    <source>
        <dbReference type="EMBL" id="AVP96154.1"/>
    </source>
</evidence>